<organism evidence="1">
    <name type="scientific">Deinococcus sp. VB142</name>
    <dbReference type="NCBI Taxonomy" id="3112952"/>
    <lineage>
        <taxon>Bacteria</taxon>
        <taxon>Thermotogati</taxon>
        <taxon>Deinococcota</taxon>
        <taxon>Deinococci</taxon>
        <taxon>Deinococcales</taxon>
        <taxon>Deinococcaceae</taxon>
        <taxon>Deinococcus</taxon>
    </lineage>
</organism>
<dbReference type="EMBL" id="CP149785">
    <property type="protein sequence ID" value="WYF46810.1"/>
    <property type="molecule type" value="Genomic_DNA"/>
</dbReference>
<accession>A0AAU6Q935</accession>
<name>A0AAU6Q935_9DEIO</name>
<dbReference type="RefSeq" id="WP_339098335.1">
    <property type="nucleotide sequence ID" value="NZ_CP149785.1"/>
</dbReference>
<evidence type="ECO:0000313" key="1">
    <source>
        <dbReference type="EMBL" id="WYF46810.1"/>
    </source>
</evidence>
<reference evidence="1" key="1">
    <citation type="submission" date="2024-03" db="EMBL/GenBank/DDBJ databases">
        <title>Deinococcus weizhi sp. nov., isolated from human skin.</title>
        <authorList>
            <person name="Wei Z."/>
            <person name="Tian F."/>
            <person name="Yang C."/>
            <person name="Xin L.T."/>
            <person name="Wen Z.J."/>
            <person name="Lan K.C."/>
            <person name="Yu L."/>
            <person name="Zhe W."/>
            <person name="Dan F.D."/>
            <person name="Jun W."/>
            <person name="Rui Z."/>
            <person name="Yong X.J."/>
            <person name="Ting Y."/>
            <person name="Wei X."/>
            <person name="Xu Z.G."/>
            <person name="Xin Z."/>
            <person name="Dong F.G."/>
            <person name="Ni X.M."/>
            <person name="Zheng M.G."/>
            <person name="Chun Y."/>
            <person name="Qian W.X."/>
        </authorList>
    </citation>
    <scope>NUCLEOTIDE SEQUENCE</scope>
    <source>
        <strain evidence="1">VB142</strain>
        <plasmid evidence="1">p2</plasmid>
    </source>
</reference>
<proteinExistence type="predicted"/>
<protein>
    <recommendedName>
        <fullName evidence="2">DNA-binding protein</fullName>
    </recommendedName>
</protein>
<dbReference type="AlphaFoldDB" id="A0AAU6Q935"/>
<geneLocation type="plasmid" evidence="1">
    <name>p2</name>
</geneLocation>
<gene>
    <name evidence="1" type="ORF">WDJ50_18380</name>
</gene>
<sequence>MSIQDTNIAASISEAIKDQVDSLGDVNTGEAAALAGMGPSEGPKWVARLCQREGEERYALPGRRGLYVPRAVIELLLMFRMEAEAEMLRCPSGGNLAERVGRLIADHISAPTPGPDTRAVGLVALVTEIVRIEVRAALARERAAADAPAAKALRKQRGR</sequence>
<evidence type="ECO:0008006" key="2">
    <source>
        <dbReference type="Google" id="ProtNLM"/>
    </source>
</evidence>
<keyword evidence="1" id="KW-0614">Plasmid</keyword>